<dbReference type="OMA" id="HIHEFES"/>
<keyword evidence="2" id="KW-1133">Transmembrane helix</keyword>
<gene>
    <name evidence="3" type="ORF">C5167_022209</name>
</gene>
<dbReference type="EMBL" id="CM010719">
    <property type="protein sequence ID" value="RZC60457.1"/>
    <property type="molecule type" value="Genomic_DNA"/>
</dbReference>
<dbReference type="PANTHER" id="PTHR33919:SF11">
    <property type="entry name" value="EXPRESSED PROTEIN"/>
    <property type="match status" value="1"/>
</dbReference>
<organism evidence="3 4">
    <name type="scientific">Papaver somniferum</name>
    <name type="common">Opium poppy</name>
    <dbReference type="NCBI Taxonomy" id="3469"/>
    <lineage>
        <taxon>Eukaryota</taxon>
        <taxon>Viridiplantae</taxon>
        <taxon>Streptophyta</taxon>
        <taxon>Embryophyta</taxon>
        <taxon>Tracheophyta</taxon>
        <taxon>Spermatophyta</taxon>
        <taxon>Magnoliopsida</taxon>
        <taxon>Ranunculales</taxon>
        <taxon>Papaveraceae</taxon>
        <taxon>Papaveroideae</taxon>
        <taxon>Papaver</taxon>
    </lineage>
</organism>
<reference evidence="3 4" key="1">
    <citation type="journal article" date="2018" name="Science">
        <title>The opium poppy genome and morphinan production.</title>
        <authorList>
            <person name="Guo L."/>
            <person name="Winzer T."/>
            <person name="Yang X."/>
            <person name="Li Y."/>
            <person name="Ning Z."/>
            <person name="He Z."/>
            <person name="Teodor R."/>
            <person name="Lu Y."/>
            <person name="Bowser T.A."/>
            <person name="Graham I.A."/>
            <person name="Ye K."/>
        </authorList>
    </citation>
    <scope>NUCLEOTIDE SEQUENCE [LARGE SCALE GENOMIC DNA]</scope>
    <source>
        <strain evidence="4">cv. HN1</strain>
        <tissue evidence="3">Leaves</tissue>
    </source>
</reference>
<dbReference type="PANTHER" id="PTHR33919">
    <property type="entry name" value="OS09G0127700 PROTEIN"/>
    <property type="match status" value="1"/>
</dbReference>
<dbReference type="Proteomes" id="UP000316621">
    <property type="component" value="Chromosome 5"/>
</dbReference>
<dbReference type="Gramene" id="RZC60457">
    <property type="protein sequence ID" value="RZC60457"/>
    <property type="gene ID" value="C5167_022209"/>
</dbReference>
<proteinExistence type="predicted"/>
<evidence type="ECO:0000313" key="4">
    <source>
        <dbReference type="Proteomes" id="UP000316621"/>
    </source>
</evidence>
<accession>A0A4Y7JI78</accession>
<feature type="compositionally biased region" description="Basic and acidic residues" evidence="1">
    <location>
        <begin position="137"/>
        <end position="150"/>
    </location>
</feature>
<name>A0A4Y7JI78_PAPSO</name>
<sequence length="162" mass="18382">MVGVGRQQRFFVTSSAPKMKPATGTYDHHYSQQQRQQLNSSKPSSSWSVKGDYVPVYVSAGLILLAGLIGVHTINQQLSHNPAVRLKKKRRETLSEVEEPELVMEESDKFINKSFFRKVAHIQDFNNDQSKTIPDTMRGDAFTRRPRNVETLKSVGVDPKDH</sequence>
<evidence type="ECO:0000313" key="3">
    <source>
        <dbReference type="EMBL" id="RZC60457.1"/>
    </source>
</evidence>
<dbReference type="AlphaFoldDB" id="A0A4Y7JI78"/>
<keyword evidence="2" id="KW-0812">Transmembrane</keyword>
<protein>
    <submittedName>
        <fullName evidence="3">Uncharacterized protein</fullName>
    </submittedName>
</protein>
<keyword evidence="2" id="KW-0472">Membrane</keyword>
<keyword evidence="4" id="KW-1185">Reference proteome</keyword>
<feature type="region of interest" description="Disordered" evidence="1">
    <location>
        <begin position="128"/>
        <end position="162"/>
    </location>
</feature>
<evidence type="ECO:0000256" key="2">
    <source>
        <dbReference type="SAM" id="Phobius"/>
    </source>
</evidence>
<evidence type="ECO:0000256" key="1">
    <source>
        <dbReference type="SAM" id="MobiDB-lite"/>
    </source>
</evidence>
<feature type="transmembrane region" description="Helical" evidence="2">
    <location>
        <begin position="53"/>
        <end position="71"/>
    </location>
</feature>